<proteinExistence type="inferred from homology"/>
<dbReference type="InterPro" id="IPR013830">
    <property type="entry name" value="SGNH_hydro"/>
</dbReference>
<keyword evidence="5" id="KW-1185">Reference proteome</keyword>
<dbReference type="EMBL" id="BMOY01000007">
    <property type="protein sequence ID" value="GGJ00395.1"/>
    <property type="molecule type" value="Genomic_DNA"/>
</dbReference>
<dbReference type="AlphaFoldDB" id="A0A917NGZ8"/>
<evidence type="ECO:0000256" key="1">
    <source>
        <dbReference type="ARBA" id="ARBA00008668"/>
    </source>
</evidence>
<gene>
    <name evidence="4" type="primary">rhgT</name>
    <name evidence="4" type="ORF">GCM10010885_07040</name>
</gene>
<dbReference type="Gene3D" id="3.40.50.1110">
    <property type="entry name" value="SGNH hydrolase"/>
    <property type="match status" value="1"/>
</dbReference>
<evidence type="ECO:0000256" key="2">
    <source>
        <dbReference type="ARBA" id="ARBA00022801"/>
    </source>
</evidence>
<comment type="caution">
    <text evidence="4">The sequence shown here is derived from an EMBL/GenBank/DDBJ whole genome shotgun (WGS) entry which is preliminary data.</text>
</comment>
<organism evidence="4 5">
    <name type="scientific">Alicyclobacillus cellulosilyticus</name>
    <dbReference type="NCBI Taxonomy" id="1003997"/>
    <lineage>
        <taxon>Bacteria</taxon>
        <taxon>Bacillati</taxon>
        <taxon>Bacillota</taxon>
        <taxon>Bacilli</taxon>
        <taxon>Bacillales</taxon>
        <taxon>Alicyclobacillaceae</taxon>
        <taxon>Alicyclobacillus</taxon>
    </lineage>
</organism>
<evidence type="ECO:0000259" key="3">
    <source>
        <dbReference type="Pfam" id="PF13472"/>
    </source>
</evidence>
<dbReference type="PANTHER" id="PTHR43695">
    <property type="entry name" value="PUTATIVE (AFU_ORTHOLOGUE AFUA_2G17250)-RELATED"/>
    <property type="match status" value="1"/>
</dbReference>
<accession>A0A917NGZ8</accession>
<name>A0A917NGZ8_9BACL</name>
<dbReference type="GO" id="GO:0016787">
    <property type="term" value="F:hydrolase activity"/>
    <property type="evidence" value="ECO:0007669"/>
    <property type="project" value="UniProtKB-KW"/>
</dbReference>
<evidence type="ECO:0000313" key="4">
    <source>
        <dbReference type="EMBL" id="GGJ00395.1"/>
    </source>
</evidence>
<dbReference type="Proteomes" id="UP000637695">
    <property type="component" value="Unassembled WGS sequence"/>
</dbReference>
<dbReference type="InterPro" id="IPR037459">
    <property type="entry name" value="RhgT-like"/>
</dbReference>
<dbReference type="RefSeq" id="WP_188881180.1">
    <property type="nucleotide sequence ID" value="NZ_BMOY01000007.1"/>
</dbReference>
<dbReference type="InterPro" id="IPR036514">
    <property type="entry name" value="SGNH_hydro_sf"/>
</dbReference>
<dbReference type="PANTHER" id="PTHR43695:SF1">
    <property type="entry name" value="RHAMNOGALACTURONAN ACETYLESTERASE"/>
    <property type="match status" value="1"/>
</dbReference>
<sequence length="246" mass="27607">MSTRLIHVFLAGDSTMATYPPEHAPMAGWGQMFHHCFTNAVEIHNHAVCGRSSKSFLAEGRLEPILQQMQQGDYLFVQFGHNDAKPDPARYADPFTTYQECLAQFLIRFRQQGGQPILLTPVERRSFSEDGLFTSTHGDYPDAASQLAMRLNVPVIDLCSLSAKLYVQLGNKRSKRLFTWLQPGEHANYPEGIQDNTHFNEYGALVIAALVADAIQELQLPLAAYLRTDRPSLPNILEHMTSFGVE</sequence>
<dbReference type="CDD" id="cd01821">
    <property type="entry name" value="Rhamnogalacturan_acetylesterase_like"/>
    <property type="match status" value="1"/>
</dbReference>
<keyword evidence="2" id="KW-0378">Hydrolase</keyword>
<comment type="similarity">
    <text evidence="1">Belongs to the 'GDSL' lipolytic enzyme family.</text>
</comment>
<dbReference type="Pfam" id="PF13472">
    <property type="entry name" value="Lipase_GDSL_2"/>
    <property type="match status" value="1"/>
</dbReference>
<feature type="domain" description="SGNH hydrolase-type esterase" evidence="3">
    <location>
        <begin position="12"/>
        <end position="203"/>
    </location>
</feature>
<protein>
    <submittedName>
        <fullName evidence="4">Rhamnogalacturonan acetylesterase RhgT</fullName>
    </submittedName>
</protein>
<reference evidence="4" key="2">
    <citation type="submission" date="2020-09" db="EMBL/GenBank/DDBJ databases">
        <authorList>
            <person name="Sun Q."/>
            <person name="Ohkuma M."/>
        </authorList>
    </citation>
    <scope>NUCLEOTIDE SEQUENCE</scope>
    <source>
        <strain evidence="4">JCM 18487</strain>
    </source>
</reference>
<reference evidence="4" key="1">
    <citation type="journal article" date="2014" name="Int. J. Syst. Evol. Microbiol.">
        <title>Complete genome sequence of Corynebacterium casei LMG S-19264T (=DSM 44701T), isolated from a smear-ripened cheese.</title>
        <authorList>
            <consortium name="US DOE Joint Genome Institute (JGI-PGF)"/>
            <person name="Walter F."/>
            <person name="Albersmeier A."/>
            <person name="Kalinowski J."/>
            <person name="Ruckert C."/>
        </authorList>
    </citation>
    <scope>NUCLEOTIDE SEQUENCE</scope>
    <source>
        <strain evidence="4">JCM 18487</strain>
    </source>
</reference>
<dbReference type="SUPFAM" id="SSF52266">
    <property type="entry name" value="SGNH hydrolase"/>
    <property type="match status" value="1"/>
</dbReference>
<evidence type="ECO:0000313" key="5">
    <source>
        <dbReference type="Proteomes" id="UP000637695"/>
    </source>
</evidence>